<name>B8JG94_ANAD2</name>
<feature type="domain" description="Cytochrome c" evidence="6">
    <location>
        <begin position="234"/>
        <end position="348"/>
    </location>
</feature>
<dbReference type="InterPro" id="IPR009056">
    <property type="entry name" value="Cyt_c-like_dom"/>
</dbReference>
<evidence type="ECO:0000256" key="1">
    <source>
        <dbReference type="ARBA" id="ARBA00022617"/>
    </source>
</evidence>
<evidence type="ECO:0000256" key="3">
    <source>
        <dbReference type="ARBA" id="ARBA00023004"/>
    </source>
</evidence>
<feature type="chain" id="PRO_5002875460" description="Cytochrome c domain-containing protein" evidence="5">
    <location>
        <begin position="34"/>
        <end position="366"/>
    </location>
</feature>
<evidence type="ECO:0000313" key="7">
    <source>
        <dbReference type="EMBL" id="ACL66497.1"/>
    </source>
</evidence>
<protein>
    <recommendedName>
        <fullName evidence="6">Cytochrome c domain-containing protein</fullName>
    </recommendedName>
</protein>
<dbReference type="SUPFAM" id="SSF46626">
    <property type="entry name" value="Cytochrome c"/>
    <property type="match status" value="1"/>
</dbReference>
<dbReference type="PROSITE" id="PS51007">
    <property type="entry name" value="CYTC"/>
    <property type="match status" value="1"/>
</dbReference>
<feature type="signal peptide" evidence="5">
    <location>
        <begin position="1"/>
        <end position="33"/>
    </location>
</feature>
<dbReference type="AlphaFoldDB" id="B8JG94"/>
<dbReference type="Proteomes" id="UP000007089">
    <property type="component" value="Chromosome"/>
</dbReference>
<evidence type="ECO:0000256" key="4">
    <source>
        <dbReference type="PROSITE-ProRule" id="PRU00433"/>
    </source>
</evidence>
<sequence length="366" mass="38087">MAGGKWQQMGKVAAALAGAAAAALWVAPGGARAAGDAPERLSGTGLFTDAAHGVVAPGVLRYTPQYPLWSDGAAKARWIRLPAGKAIDASDPDAWRFPPGTRLWKEFSFGGRRVETRYMVLGRDGAWTYATYRWLPDGSDAERAPERGLRGAAEVAPGVGHDLPAAGDCRACHEGAPTPVLGFSALQLSPDRDPLAPHAEPPAPGDVDLPALARTGRLRGLPADLLARPPRIAAPSPRARAALGYLHANCASCHDARGTLASLGLDLAQRVRGGDARAPLATAVGQPSRARPPGMGDAPLRIAAGDPGASVLVRRMGSRDPLLQMPPFGTKLADAQALDLVAAFVRDDLGPATTHPAAPDHQEKNR</sequence>
<organism evidence="7 8">
    <name type="scientific">Anaeromyxobacter dehalogenans (strain ATCC BAA-258 / DSM 21875 / 2CP-1)</name>
    <dbReference type="NCBI Taxonomy" id="455488"/>
    <lineage>
        <taxon>Bacteria</taxon>
        <taxon>Pseudomonadati</taxon>
        <taxon>Myxococcota</taxon>
        <taxon>Myxococcia</taxon>
        <taxon>Myxococcales</taxon>
        <taxon>Cystobacterineae</taxon>
        <taxon>Anaeromyxobacteraceae</taxon>
        <taxon>Anaeromyxobacter</taxon>
    </lineage>
</organism>
<keyword evidence="2 4" id="KW-0479">Metal-binding</keyword>
<keyword evidence="3 4" id="KW-0408">Iron</keyword>
<proteinExistence type="predicted"/>
<reference evidence="7" key="1">
    <citation type="submission" date="2009-01" db="EMBL/GenBank/DDBJ databases">
        <title>Complete sequence of Anaeromyxobacter dehalogenans 2CP-1.</title>
        <authorList>
            <consortium name="US DOE Joint Genome Institute"/>
            <person name="Lucas S."/>
            <person name="Copeland A."/>
            <person name="Lapidus A."/>
            <person name="Glavina del Rio T."/>
            <person name="Dalin E."/>
            <person name="Tice H."/>
            <person name="Bruce D."/>
            <person name="Goodwin L."/>
            <person name="Pitluck S."/>
            <person name="Saunders E."/>
            <person name="Brettin T."/>
            <person name="Detter J.C."/>
            <person name="Han C."/>
            <person name="Larimer F."/>
            <person name="Land M."/>
            <person name="Hauser L."/>
            <person name="Kyrpides N."/>
            <person name="Ovchinnikova G."/>
            <person name="Beliaev A.S."/>
            <person name="Richardson P."/>
        </authorList>
    </citation>
    <scope>NUCLEOTIDE SEQUENCE</scope>
    <source>
        <strain evidence="7">2CP-1</strain>
    </source>
</reference>
<keyword evidence="5" id="KW-0732">Signal</keyword>
<keyword evidence="1 4" id="KW-0349">Heme</keyword>
<evidence type="ECO:0000313" key="8">
    <source>
        <dbReference type="Proteomes" id="UP000007089"/>
    </source>
</evidence>
<dbReference type="HOGENOM" id="CLU_035802_0_0_7"/>
<evidence type="ECO:0000256" key="5">
    <source>
        <dbReference type="SAM" id="SignalP"/>
    </source>
</evidence>
<dbReference type="KEGG" id="acp:A2cp1_3162"/>
<evidence type="ECO:0000259" key="6">
    <source>
        <dbReference type="PROSITE" id="PS51007"/>
    </source>
</evidence>
<keyword evidence="8" id="KW-1185">Reference proteome</keyword>
<accession>B8JG94</accession>
<dbReference type="GO" id="GO:0009055">
    <property type="term" value="F:electron transfer activity"/>
    <property type="evidence" value="ECO:0007669"/>
    <property type="project" value="InterPro"/>
</dbReference>
<dbReference type="InterPro" id="IPR036909">
    <property type="entry name" value="Cyt_c-like_dom_sf"/>
</dbReference>
<evidence type="ECO:0000256" key="2">
    <source>
        <dbReference type="ARBA" id="ARBA00022723"/>
    </source>
</evidence>
<dbReference type="GO" id="GO:0046872">
    <property type="term" value="F:metal ion binding"/>
    <property type="evidence" value="ECO:0007669"/>
    <property type="project" value="UniProtKB-KW"/>
</dbReference>
<gene>
    <name evidence="7" type="ordered locus">A2cp1_3162</name>
</gene>
<dbReference type="EMBL" id="CP001359">
    <property type="protein sequence ID" value="ACL66497.1"/>
    <property type="molecule type" value="Genomic_DNA"/>
</dbReference>
<dbReference type="GO" id="GO:0020037">
    <property type="term" value="F:heme binding"/>
    <property type="evidence" value="ECO:0007669"/>
    <property type="project" value="InterPro"/>
</dbReference>
<dbReference type="RefSeq" id="WP_012634215.1">
    <property type="nucleotide sequence ID" value="NC_011891.1"/>
</dbReference>